<keyword evidence="8" id="KW-0963">Cytoplasm</keyword>
<dbReference type="SUPFAM" id="SSF102114">
    <property type="entry name" value="Radical SAM enzymes"/>
    <property type="match status" value="1"/>
</dbReference>
<dbReference type="RefSeq" id="WP_211422532.1">
    <property type="nucleotide sequence ID" value="NZ_CP072642.1"/>
</dbReference>
<comment type="similarity">
    <text evidence="8">Belongs to the radical SAM superfamily. Lipoyl synthase family.</text>
</comment>
<keyword evidence="6 8" id="KW-0411">Iron-sulfur</keyword>
<dbReference type="PANTHER" id="PTHR10949">
    <property type="entry name" value="LIPOYL SYNTHASE"/>
    <property type="match status" value="1"/>
</dbReference>
<dbReference type="PROSITE" id="PS51918">
    <property type="entry name" value="RADICAL_SAM"/>
    <property type="match status" value="1"/>
</dbReference>
<dbReference type="Pfam" id="PF04055">
    <property type="entry name" value="Radical_SAM"/>
    <property type="match status" value="1"/>
</dbReference>
<keyword evidence="5 8" id="KW-0408">Iron</keyword>
<keyword evidence="1 8" id="KW-0004">4Fe-4S</keyword>
<feature type="binding site" evidence="8">
    <location>
        <position position="79"/>
    </location>
    <ligand>
        <name>[4Fe-4S] cluster</name>
        <dbReference type="ChEBI" id="CHEBI:49883"/>
        <label>2</label>
        <note>4Fe-4S-S-AdoMet</note>
    </ligand>
</feature>
<evidence type="ECO:0000256" key="7">
    <source>
        <dbReference type="ARBA" id="ARBA00047326"/>
    </source>
</evidence>
<accession>A0ABX8B3U2</accession>
<dbReference type="HAMAP" id="MF_00206">
    <property type="entry name" value="Lipoyl_synth"/>
    <property type="match status" value="1"/>
</dbReference>
<comment type="pathway">
    <text evidence="8">Protein modification; protein lipoylation via endogenous pathway; protein N(6)-(lipoyl)lysine from octanoyl-[acyl-carrier-protein]: step 2/2.</text>
</comment>
<evidence type="ECO:0000256" key="1">
    <source>
        <dbReference type="ARBA" id="ARBA00022485"/>
    </source>
</evidence>
<organism evidence="11 12">
    <name type="scientific">Chloracidobacterium sp. N</name>
    <dbReference type="NCBI Taxonomy" id="2821540"/>
    <lineage>
        <taxon>Bacteria</taxon>
        <taxon>Pseudomonadati</taxon>
        <taxon>Acidobacteriota</taxon>
        <taxon>Terriglobia</taxon>
        <taxon>Terriglobales</taxon>
        <taxon>Acidobacteriaceae</taxon>
        <taxon>Chloracidobacterium</taxon>
        <taxon>Chloracidobacterium aggregatum</taxon>
    </lineage>
</organism>
<feature type="binding site" evidence="8">
    <location>
        <position position="76"/>
    </location>
    <ligand>
        <name>[4Fe-4S] cluster</name>
        <dbReference type="ChEBI" id="CHEBI:49883"/>
        <label>2</label>
        <note>4Fe-4S-S-AdoMet</note>
    </ligand>
</feature>
<name>A0ABX8B3U2_9BACT</name>
<evidence type="ECO:0000256" key="4">
    <source>
        <dbReference type="ARBA" id="ARBA00022723"/>
    </source>
</evidence>
<comment type="catalytic activity">
    <reaction evidence="7 8">
        <text>[[Fe-S] cluster scaffold protein carrying a second [4Fe-4S](2+) cluster] + N(6)-octanoyl-L-lysyl-[protein] + 2 oxidized [2Fe-2S]-[ferredoxin] + 2 S-adenosyl-L-methionine + 4 H(+) = [[Fe-S] cluster scaffold protein] + N(6)-[(R)-dihydrolipoyl]-L-lysyl-[protein] + 4 Fe(3+) + 2 hydrogen sulfide + 2 5'-deoxyadenosine + 2 L-methionine + 2 reduced [2Fe-2S]-[ferredoxin]</text>
        <dbReference type="Rhea" id="RHEA:16585"/>
        <dbReference type="Rhea" id="RHEA-COMP:9928"/>
        <dbReference type="Rhea" id="RHEA-COMP:10000"/>
        <dbReference type="Rhea" id="RHEA-COMP:10001"/>
        <dbReference type="Rhea" id="RHEA-COMP:10475"/>
        <dbReference type="Rhea" id="RHEA-COMP:14568"/>
        <dbReference type="Rhea" id="RHEA-COMP:14569"/>
        <dbReference type="ChEBI" id="CHEBI:15378"/>
        <dbReference type="ChEBI" id="CHEBI:17319"/>
        <dbReference type="ChEBI" id="CHEBI:29034"/>
        <dbReference type="ChEBI" id="CHEBI:29919"/>
        <dbReference type="ChEBI" id="CHEBI:33722"/>
        <dbReference type="ChEBI" id="CHEBI:33737"/>
        <dbReference type="ChEBI" id="CHEBI:33738"/>
        <dbReference type="ChEBI" id="CHEBI:57844"/>
        <dbReference type="ChEBI" id="CHEBI:59789"/>
        <dbReference type="ChEBI" id="CHEBI:78809"/>
        <dbReference type="ChEBI" id="CHEBI:83100"/>
        <dbReference type="EC" id="2.8.1.8"/>
    </reaction>
</comment>
<feature type="region of interest" description="Disordered" evidence="9">
    <location>
        <begin position="317"/>
        <end position="339"/>
    </location>
</feature>
<feature type="binding site" evidence="8">
    <location>
        <position position="51"/>
    </location>
    <ligand>
        <name>[4Fe-4S] cluster</name>
        <dbReference type="ChEBI" id="CHEBI:49883"/>
        <label>1</label>
    </ligand>
</feature>
<evidence type="ECO:0000259" key="10">
    <source>
        <dbReference type="PROSITE" id="PS51918"/>
    </source>
</evidence>
<feature type="binding site" evidence="8">
    <location>
        <position position="46"/>
    </location>
    <ligand>
        <name>[4Fe-4S] cluster</name>
        <dbReference type="ChEBI" id="CHEBI:49883"/>
        <label>1</label>
    </ligand>
</feature>
<feature type="binding site" evidence="8">
    <location>
        <position position="57"/>
    </location>
    <ligand>
        <name>[4Fe-4S] cluster</name>
        <dbReference type="ChEBI" id="CHEBI:49883"/>
        <label>1</label>
    </ligand>
</feature>
<dbReference type="InterPro" id="IPR013785">
    <property type="entry name" value="Aldolase_TIM"/>
</dbReference>
<evidence type="ECO:0000256" key="9">
    <source>
        <dbReference type="SAM" id="MobiDB-lite"/>
    </source>
</evidence>
<evidence type="ECO:0000256" key="8">
    <source>
        <dbReference type="HAMAP-Rule" id="MF_00206"/>
    </source>
</evidence>
<keyword evidence="4 8" id="KW-0479">Metal-binding</keyword>
<dbReference type="NCBIfam" id="NF004019">
    <property type="entry name" value="PRK05481.1"/>
    <property type="match status" value="1"/>
</dbReference>
<dbReference type="SFLD" id="SFLDF00271">
    <property type="entry name" value="lipoyl_synthase"/>
    <property type="match status" value="1"/>
</dbReference>
<gene>
    <name evidence="8 11" type="primary">lipA</name>
    <name evidence="11" type="ORF">J8C05_01870</name>
</gene>
<proteinExistence type="inferred from homology"/>
<keyword evidence="12" id="KW-1185">Reference proteome</keyword>
<dbReference type="SMART" id="SM00729">
    <property type="entry name" value="Elp3"/>
    <property type="match status" value="1"/>
</dbReference>
<evidence type="ECO:0000256" key="3">
    <source>
        <dbReference type="ARBA" id="ARBA00022691"/>
    </source>
</evidence>
<dbReference type="GO" id="GO:0016992">
    <property type="term" value="F:lipoate synthase activity"/>
    <property type="evidence" value="ECO:0007669"/>
    <property type="project" value="UniProtKB-EC"/>
</dbReference>
<protein>
    <recommendedName>
        <fullName evidence="8">Lipoyl synthase</fullName>
        <ecNumber evidence="8">2.8.1.8</ecNumber>
    </recommendedName>
    <alternativeName>
        <fullName evidence="8">Lip-syn</fullName>
        <shortName evidence="8">LS</shortName>
    </alternativeName>
    <alternativeName>
        <fullName evidence="8">Lipoate synthase</fullName>
    </alternativeName>
    <alternativeName>
        <fullName evidence="8">Lipoic acid synthase</fullName>
    </alternativeName>
    <alternativeName>
        <fullName evidence="8">Sulfur insertion protein LipA</fullName>
    </alternativeName>
</protein>
<feature type="binding site" evidence="8">
    <location>
        <position position="288"/>
    </location>
    <ligand>
        <name>[4Fe-4S] cluster</name>
        <dbReference type="ChEBI" id="CHEBI:49883"/>
        <label>1</label>
    </ligand>
</feature>
<evidence type="ECO:0000256" key="5">
    <source>
        <dbReference type="ARBA" id="ARBA00023004"/>
    </source>
</evidence>
<dbReference type="SFLD" id="SFLDG01058">
    <property type="entry name" value="lipoyl_synthase_like"/>
    <property type="match status" value="1"/>
</dbReference>
<comment type="cofactor">
    <cofactor evidence="8">
        <name>[4Fe-4S] cluster</name>
        <dbReference type="ChEBI" id="CHEBI:49883"/>
    </cofactor>
    <text evidence="8">Binds 2 [4Fe-4S] clusters per subunit. One cluster is coordinated with 3 cysteines and an exchangeable S-adenosyl-L-methionine.</text>
</comment>
<dbReference type="Proteomes" id="UP000677668">
    <property type="component" value="Chromosome 1"/>
</dbReference>
<dbReference type="PANTHER" id="PTHR10949:SF0">
    <property type="entry name" value="LIPOYL SYNTHASE, MITOCHONDRIAL"/>
    <property type="match status" value="1"/>
</dbReference>
<comment type="subcellular location">
    <subcellularLocation>
        <location evidence="8">Cytoplasm</location>
    </subcellularLocation>
</comment>
<evidence type="ECO:0000256" key="6">
    <source>
        <dbReference type="ARBA" id="ARBA00023014"/>
    </source>
</evidence>
<comment type="function">
    <text evidence="8">Catalyzes the radical-mediated insertion of two sulfur atoms into the C-6 and C-8 positions of the octanoyl moiety bound to the lipoyl domains of lipoate-dependent enzymes, thereby converting the octanoylated domains into lipoylated derivatives.</text>
</comment>
<sequence>MADRTFTRRDLRPERKPAWLKIRLDARDRFQEVAHMVDDLSLNTVCQEARCPNIWECFSNRTATFMLMGDICTRHCGFCAVTKGAPRLLDPAEPRHVAEAVRKLGLRHAVITSVNRDDLPDGGAHHFAATIREVRRHNPGCRVEVLIPDFCGNWEALDVVMEARPDVLNHNTETVKALYRRVRPDAIYARSMELLRRAAAWRSADYPVLTKSGVMLGLGETRDELLETMHDLRENDCDILTLGQYLRPSLRHLPVEKFYHPDEFAELRQIGLAMGFRHVEAGPLVRSSYHAHEQVAEVDAPVPAAPPTLVPLMRRRSTASAPDLPGNTLPGALPRERTT</sequence>
<evidence type="ECO:0000313" key="12">
    <source>
        <dbReference type="Proteomes" id="UP000677668"/>
    </source>
</evidence>
<evidence type="ECO:0000256" key="2">
    <source>
        <dbReference type="ARBA" id="ARBA00022679"/>
    </source>
</evidence>
<dbReference type="PIRSF" id="PIRSF005963">
    <property type="entry name" value="Lipoyl_synth"/>
    <property type="match status" value="1"/>
</dbReference>
<evidence type="ECO:0000313" key="11">
    <source>
        <dbReference type="EMBL" id="QUV94226.1"/>
    </source>
</evidence>
<feature type="binding site" evidence="8">
    <location>
        <position position="72"/>
    </location>
    <ligand>
        <name>[4Fe-4S] cluster</name>
        <dbReference type="ChEBI" id="CHEBI:49883"/>
        <label>2</label>
        <note>4Fe-4S-S-AdoMet</note>
    </ligand>
</feature>
<keyword evidence="2 8" id="KW-0808">Transferase</keyword>
<reference evidence="11 12" key="1">
    <citation type="submission" date="2021-03" db="EMBL/GenBank/DDBJ databases">
        <title>Genomic and phenotypic characterization of Chloracidobacterium isolates provides evidence for multiple species.</title>
        <authorList>
            <person name="Saini M.K."/>
            <person name="Costas A.M.G."/>
            <person name="Tank M."/>
            <person name="Bryant D.A."/>
        </authorList>
    </citation>
    <scope>NUCLEOTIDE SEQUENCE [LARGE SCALE GENOMIC DNA]</scope>
    <source>
        <strain evidence="11 12">N</strain>
    </source>
</reference>
<dbReference type="NCBIfam" id="NF009544">
    <property type="entry name" value="PRK12928.1"/>
    <property type="match status" value="1"/>
</dbReference>
<dbReference type="NCBIfam" id="TIGR00510">
    <property type="entry name" value="lipA"/>
    <property type="match status" value="1"/>
</dbReference>
<feature type="domain" description="Radical SAM core" evidence="10">
    <location>
        <begin position="58"/>
        <end position="277"/>
    </location>
</feature>
<dbReference type="InterPro" id="IPR006638">
    <property type="entry name" value="Elp3/MiaA/NifB-like_rSAM"/>
</dbReference>
<dbReference type="InterPro" id="IPR058240">
    <property type="entry name" value="rSAM_sf"/>
</dbReference>
<keyword evidence="3 8" id="KW-0949">S-adenosyl-L-methionine</keyword>
<dbReference type="InterPro" id="IPR003698">
    <property type="entry name" value="Lipoyl_synth"/>
</dbReference>
<dbReference type="Gene3D" id="3.20.20.70">
    <property type="entry name" value="Aldolase class I"/>
    <property type="match status" value="1"/>
</dbReference>
<dbReference type="EC" id="2.8.1.8" evidence="8"/>
<dbReference type="CDD" id="cd01335">
    <property type="entry name" value="Radical_SAM"/>
    <property type="match status" value="1"/>
</dbReference>
<dbReference type="InterPro" id="IPR007197">
    <property type="entry name" value="rSAM"/>
</dbReference>
<dbReference type="EMBL" id="CP072642">
    <property type="protein sequence ID" value="QUV94226.1"/>
    <property type="molecule type" value="Genomic_DNA"/>
</dbReference>
<dbReference type="SFLD" id="SFLDS00029">
    <property type="entry name" value="Radical_SAM"/>
    <property type="match status" value="1"/>
</dbReference>